<reference evidence="1" key="1">
    <citation type="submission" date="2016-10" db="EMBL/GenBank/DDBJ databases">
        <title>CRISPR-Cas defence system in Roseofilum reptotaenium: evidence of a bacteriophage-cyanobacterium arms race in the coral black band disease.</title>
        <authorList>
            <person name="Buerger P."/>
            <person name="Wood-Charlson E.M."/>
            <person name="Weynberg K.D."/>
            <person name="Willis B."/>
            <person name="Van Oppen M.J."/>
        </authorList>
    </citation>
    <scope>NUCLEOTIDE SEQUENCE [LARGE SCALE GENOMIC DNA]</scope>
    <source>
        <strain evidence="1">AO1-A</strain>
    </source>
</reference>
<dbReference type="InterPro" id="IPR054220">
    <property type="entry name" value="DUF6940"/>
</dbReference>
<dbReference type="AlphaFoldDB" id="A0A1L9QXW3"/>
<dbReference type="Pfam" id="PF22086">
    <property type="entry name" value="DUF6940"/>
    <property type="match status" value="1"/>
</dbReference>
<gene>
    <name evidence="1" type="ORF">BI308_00605</name>
</gene>
<protein>
    <submittedName>
        <fullName evidence="1">Uncharacterized protein</fullName>
    </submittedName>
</protein>
<sequence length="197" mass="22927">MWEIEAKEIQVGQIVQYRIRTGKDYLHVQEVLQLWQDNPDFRLFYSYILADCRFSAFRWEMPPCTSQTLDRIFEYVLINQPSLCRSPDPDAFKTYFDSVSVGETVVSFPNLGKDARLIVPCPIGPNSSYVHLASFVREVPESQQHELWATIAGEMVAQLRRSPVSPIWLNTAGMGVSWLHIRLDSRPKYYRYTPYKV</sequence>
<proteinExistence type="predicted"/>
<comment type="caution">
    <text evidence="1">The sequence shown here is derived from an EMBL/GenBank/DDBJ whole genome shotgun (WGS) entry which is preliminary data.</text>
</comment>
<organism evidence="1 2">
    <name type="scientific">Roseofilum reptotaenium AO1-A</name>
    <dbReference type="NCBI Taxonomy" id="1925591"/>
    <lineage>
        <taxon>Bacteria</taxon>
        <taxon>Bacillati</taxon>
        <taxon>Cyanobacteriota</taxon>
        <taxon>Cyanophyceae</taxon>
        <taxon>Desertifilales</taxon>
        <taxon>Desertifilaceae</taxon>
        <taxon>Roseofilum</taxon>
    </lineage>
</organism>
<evidence type="ECO:0000313" key="2">
    <source>
        <dbReference type="Proteomes" id="UP000183940"/>
    </source>
</evidence>
<name>A0A1L9QXW3_9CYAN</name>
<evidence type="ECO:0000313" key="1">
    <source>
        <dbReference type="EMBL" id="OJJ27503.1"/>
    </source>
</evidence>
<accession>A0A1L9QXW3</accession>
<keyword evidence="2" id="KW-1185">Reference proteome</keyword>
<dbReference type="Proteomes" id="UP000183940">
    <property type="component" value="Unassembled WGS sequence"/>
</dbReference>
<dbReference type="EMBL" id="MLAW01000001">
    <property type="protein sequence ID" value="OJJ27503.1"/>
    <property type="molecule type" value="Genomic_DNA"/>
</dbReference>
<dbReference type="STRING" id="1925591.BI308_00605"/>